<dbReference type="InParanoid" id="D7TAP5"/>
<keyword evidence="2" id="KW-1185">Reference proteome</keyword>
<dbReference type="PaxDb" id="29760-VIT_01s0010g02650.t01"/>
<dbReference type="AlphaFoldDB" id="D7TAP5"/>
<reference evidence="2" key="1">
    <citation type="journal article" date="2007" name="Nature">
        <title>The grapevine genome sequence suggests ancestral hexaploidization in major angiosperm phyla.</title>
        <authorList>
            <consortium name="The French-Italian Public Consortium for Grapevine Genome Characterization."/>
            <person name="Jaillon O."/>
            <person name="Aury J.-M."/>
            <person name="Noel B."/>
            <person name="Policriti A."/>
            <person name="Clepet C."/>
            <person name="Casagrande A."/>
            <person name="Choisne N."/>
            <person name="Aubourg S."/>
            <person name="Vitulo N."/>
            <person name="Jubin C."/>
            <person name="Vezzi A."/>
            <person name="Legeai F."/>
            <person name="Hugueney P."/>
            <person name="Dasilva C."/>
            <person name="Horner D."/>
            <person name="Mica E."/>
            <person name="Jublot D."/>
            <person name="Poulain J."/>
            <person name="Bruyere C."/>
            <person name="Billault A."/>
            <person name="Segurens B."/>
            <person name="Gouyvenoux M."/>
            <person name="Ugarte E."/>
            <person name="Cattonaro F."/>
            <person name="Anthouard V."/>
            <person name="Vico V."/>
            <person name="Del Fabbro C."/>
            <person name="Alaux M."/>
            <person name="Di Gaspero G."/>
            <person name="Dumas V."/>
            <person name="Felice N."/>
            <person name="Paillard S."/>
            <person name="Juman I."/>
            <person name="Moroldo M."/>
            <person name="Scalabrin S."/>
            <person name="Canaguier A."/>
            <person name="Le Clainche I."/>
            <person name="Malacrida G."/>
            <person name="Durand E."/>
            <person name="Pesole G."/>
            <person name="Laucou V."/>
            <person name="Chatelet P."/>
            <person name="Merdinoglu D."/>
            <person name="Delledonne M."/>
            <person name="Pezzotti M."/>
            <person name="Lecharny A."/>
            <person name="Scarpelli C."/>
            <person name="Artiguenave F."/>
            <person name="Pe M.E."/>
            <person name="Valle G."/>
            <person name="Morgante M."/>
            <person name="Caboche M."/>
            <person name="Adam-Blondon A.-F."/>
            <person name="Weissenbach J."/>
            <person name="Quetier F."/>
            <person name="Wincker P."/>
        </authorList>
    </citation>
    <scope>NUCLEOTIDE SEQUENCE [LARGE SCALE GENOMIC DNA]</scope>
    <source>
        <strain evidence="2">cv. Pinot noir / PN40024</strain>
    </source>
</reference>
<gene>
    <name evidence="1" type="ordered locus">VIT_01s0010g02650</name>
</gene>
<name>D7TAP5_VITVI</name>
<proteinExistence type="predicted"/>
<sequence>MHGNIKKGGFAFARPLPQFSSQSFICVVDFLRKIHSACFTLPWSVIIIRFNRLLLCCNVVRCGWSKPGKPSWMLD</sequence>
<dbReference type="Proteomes" id="UP000009183">
    <property type="component" value="Chromosome 1"/>
</dbReference>
<organism evidence="1 2">
    <name type="scientific">Vitis vinifera</name>
    <name type="common">Grape</name>
    <dbReference type="NCBI Taxonomy" id="29760"/>
    <lineage>
        <taxon>Eukaryota</taxon>
        <taxon>Viridiplantae</taxon>
        <taxon>Streptophyta</taxon>
        <taxon>Embryophyta</taxon>
        <taxon>Tracheophyta</taxon>
        <taxon>Spermatophyta</taxon>
        <taxon>Magnoliopsida</taxon>
        <taxon>eudicotyledons</taxon>
        <taxon>Gunneridae</taxon>
        <taxon>Pentapetalae</taxon>
        <taxon>rosids</taxon>
        <taxon>Vitales</taxon>
        <taxon>Vitaceae</taxon>
        <taxon>Viteae</taxon>
        <taxon>Vitis</taxon>
    </lineage>
</organism>
<evidence type="ECO:0000313" key="2">
    <source>
        <dbReference type="Proteomes" id="UP000009183"/>
    </source>
</evidence>
<accession>D7TAP5</accession>
<dbReference type="EMBL" id="FN595754">
    <property type="protein sequence ID" value="CBI27568.3"/>
    <property type="molecule type" value="Genomic_DNA"/>
</dbReference>
<evidence type="ECO:0000313" key="1">
    <source>
        <dbReference type="EMBL" id="CBI27568.3"/>
    </source>
</evidence>
<dbReference type="HOGENOM" id="CLU_2676114_0_0_1"/>
<protein>
    <submittedName>
        <fullName evidence="1">Uncharacterized protein</fullName>
    </submittedName>
</protein>